<evidence type="ECO:0000313" key="1">
    <source>
        <dbReference type="EMBL" id="KAH3861829.1"/>
    </source>
</evidence>
<evidence type="ECO:0000313" key="2">
    <source>
        <dbReference type="Proteomes" id="UP000828390"/>
    </source>
</evidence>
<dbReference type="Proteomes" id="UP000828390">
    <property type="component" value="Unassembled WGS sequence"/>
</dbReference>
<keyword evidence="2" id="KW-1185">Reference proteome</keyword>
<organism evidence="1 2">
    <name type="scientific">Dreissena polymorpha</name>
    <name type="common">Zebra mussel</name>
    <name type="synonym">Mytilus polymorpha</name>
    <dbReference type="NCBI Taxonomy" id="45954"/>
    <lineage>
        <taxon>Eukaryota</taxon>
        <taxon>Metazoa</taxon>
        <taxon>Spiralia</taxon>
        <taxon>Lophotrochozoa</taxon>
        <taxon>Mollusca</taxon>
        <taxon>Bivalvia</taxon>
        <taxon>Autobranchia</taxon>
        <taxon>Heteroconchia</taxon>
        <taxon>Euheterodonta</taxon>
        <taxon>Imparidentia</taxon>
        <taxon>Neoheterodontei</taxon>
        <taxon>Myida</taxon>
        <taxon>Dreissenoidea</taxon>
        <taxon>Dreissenidae</taxon>
        <taxon>Dreissena</taxon>
    </lineage>
</organism>
<dbReference type="InterPro" id="IPR012337">
    <property type="entry name" value="RNaseH-like_sf"/>
</dbReference>
<dbReference type="SUPFAM" id="SSF53098">
    <property type="entry name" value="Ribonuclease H-like"/>
    <property type="match status" value="1"/>
</dbReference>
<name>A0A9D4LQ05_DREPO</name>
<comment type="caution">
    <text evidence="1">The sequence shown here is derived from an EMBL/GenBank/DDBJ whole genome shotgun (WGS) entry which is preliminary data.</text>
</comment>
<gene>
    <name evidence="1" type="ORF">DPMN_024780</name>
</gene>
<evidence type="ECO:0008006" key="3">
    <source>
        <dbReference type="Google" id="ProtNLM"/>
    </source>
</evidence>
<dbReference type="PANTHER" id="PTHR46880">
    <property type="entry name" value="RAS-ASSOCIATING DOMAIN-CONTAINING PROTEIN"/>
    <property type="match status" value="1"/>
</dbReference>
<sequence>MCNKSRDVSTEKTLILYVLYANQGQTNTKSLEVTELNGDECTASNLYQTITIIIEMRGLSMENIACMTMDSVSVITGVRGGVKTLIKQKNCLMLSIHCIAHRLALASGQSADNDKYLKKISINGQHNIQIHNLQILSLLTKTSV</sequence>
<protein>
    <recommendedName>
        <fullName evidence="3">DUF4371 domain-containing protein</fullName>
    </recommendedName>
</protein>
<proteinExistence type="predicted"/>
<dbReference type="AlphaFoldDB" id="A0A9D4LQ05"/>
<accession>A0A9D4LQ05</accession>
<reference evidence="1" key="2">
    <citation type="submission" date="2020-11" db="EMBL/GenBank/DDBJ databases">
        <authorList>
            <person name="McCartney M.A."/>
            <person name="Auch B."/>
            <person name="Kono T."/>
            <person name="Mallez S."/>
            <person name="Becker A."/>
            <person name="Gohl D.M."/>
            <person name="Silverstein K.A.T."/>
            <person name="Koren S."/>
            <person name="Bechman K.B."/>
            <person name="Herman A."/>
            <person name="Abrahante J.E."/>
            <person name="Garbe J."/>
        </authorList>
    </citation>
    <scope>NUCLEOTIDE SEQUENCE</scope>
    <source>
        <strain evidence="1">Duluth1</strain>
        <tissue evidence="1">Whole animal</tissue>
    </source>
</reference>
<dbReference type="PANTHER" id="PTHR46880:SF5">
    <property type="entry name" value="DUF4371 DOMAIN-CONTAINING PROTEIN"/>
    <property type="match status" value="1"/>
</dbReference>
<reference evidence="1" key="1">
    <citation type="journal article" date="2019" name="bioRxiv">
        <title>The Genome of the Zebra Mussel, Dreissena polymorpha: A Resource for Invasive Species Research.</title>
        <authorList>
            <person name="McCartney M.A."/>
            <person name="Auch B."/>
            <person name="Kono T."/>
            <person name="Mallez S."/>
            <person name="Zhang Y."/>
            <person name="Obille A."/>
            <person name="Becker A."/>
            <person name="Abrahante J.E."/>
            <person name="Garbe J."/>
            <person name="Badalamenti J.P."/>
            <person name="Herman A."/>
            <person name="Mangelson H."/>
            <person name="Liachko I."/>
            <person name="Sullivan S."/>
            <person name="Sone E.D."/>
            <person name="Koren S."/>
            <person name="Silverstein K.A.T."/>
            <person name="Beckman K.B."/>
            <person name="Gohl D.M."/>
        </authorList>
    </citation>
    <scope>NUCLEOTIDE SEQUENCE</scope>
    <source>
        <strain evidence="1">Duluth1</strain>
        <tissue evidence="1">Whole animal</tissue>
    </source>
</reference>
<dbReference type="EMBL" id="JAIWYP010000002">
    <property type="protein sequence ID" value="KAH3861829.1"/>
    <property type="molecule type" value="Genomic_DNA"/>
</dbReference>